<evidence type="ECO:0000259" key="3">
    <source>
        <dbReference type="PROSITE" id="PS51677"/>
    </source>
</evidence>
<comment type="caution">
    <text evidence="4">The sequence shown here is derived from an EMBL/GenBank/DDBJ whole genome shotgun (WGS) entry which is preliminary data.</text>
</comment>
<evidence type="ECO:0000256" key="2">
    <source>
        <dbReference type="ARBA" id="ARBA00022801"/>
    </source>
</evidence>
<dbReference type="GO" id="GO:0016810">
    <property type="term" value="F:hydrolase activity, acting on carbon-nitrogen (but not peptide) bonds"/>
    <property type="evidence" value="ECO:0007669"/>
    <property type="project" value="InterPro"/>
</dbReference>
<dbReference type="GO" id="GO:0016020">
    <property type="term" value="C:membrane"/>
    <property type="evidence" value="ECO:0007669"/>
    <property type="project" value="TreeGrafter"/>
</dbReference>
<dbReference type="InterPro" id="IPR011330">
    <property type="entry name" value="Glyco_hydro/deAcase_b/a-brl"/>
</dbReference>
<reference evidence="5" key="1">
    <citation type="submission" date="2015-03" db="EMBL/GenBank/DDBJ databases">
        <title>Luteipulveratus halotolerans sp. nov., a novel actinobacterium (Dermacoccaceae) from Sarawak, Malaysia.</title>
        <authorList>
            <person name="Juboi H."/>
            <person name="Basik A."/>
            <person name="Shamsul S.S."/>
            <person name="Arnold P."/>
            <person name="Schmitt E.K."/>
            <person name="Sanglier J.-J."/>
            <person name="Yeo T."/>
        </authorList>
    </citation>
    <scope>NUCLEOTIDE SEQUENCE [LARGE SCALE GENOMIC DNA]</scope>
    <source>
        <strain evidence="5">C296001</strain>
    </source>
</reference>
<dbReference type="EMBL" id="LAIR01000002">
    <property type="protein sequence ID" value="KNX39460.1"/>
    <property type="molecule type" value="Genomic_DNA"/>
</dbReference>
<evidence type="ECO:0000256" key="1">
    <source>
        <dbReference type="ARBA" id="ARBA00022723"/>
    </source>
</evidence>
<organism evidence="4 5">
    <name type="scientific">Luteipulveratus halotolerans</name>
    <dbReference type="NCBI Taxonomy" id="1631356"/>
    <lineage>
        <taxon>Bacteria</taxon>
        <taxon>Bacillati</taxon>
        <taxon>Actinomycetota</taxon>
        <taxon>Actinomycetes</taxon>
        <taxon>Micrococcales</taxon>
        <taxon>Dermacoccaceae</taxon>
        <taxon>Luteipulveratus</taxon>
    </lineage>
</organism>
<accession>A0A0L6CP92</accession>
<evidence type="ECO:0000313" key="4">
    <source>
        <dbReference type="EMBL" id="KNX39460.1"/>
    </source>
</evidence>
<dbReference type="STRING" id="1631356.VV01_13295"/>
<dbReference type="Pfam" id="PF01522">
    <property type="entry name" value="Polysacc_deac_1"/>
    <property type="match status" value="1"/>
</dbReference>
<sequence length="181" mass="20769">MYFTFDDGPHPTWTPRVLAVLRKYNARATFFMVGQNVVRYPYLLSSVRAYGHHTSNHTWSHPNLTQLSTASVTWQLNKTDAAMGSTRRKCVRPPYGATNDRIRSIISARGQRQVLWNIDTRDWSRPGTTTIYNRIVYNARPGRIVLMHDGGGDRSQTVAALDRALANLRSRGYTFRYIPYC</sequence>
<dbReference type="Proteomes" id="UP000037397">
    <property type="component" value="Unassembled WGS sequence"/>
</dbReference>
<dbReference type="PROSITE" id="PS51677">
    <property type="entry name" value="NODB"/>
    <property type="match status" value="1"/>
</dbReference>
<gene>
    <name evidence="4" type="ORF">VV01_13295</name>
</gene>
<protein>
    <submittedName>
        <fullName evidence="4">Polysaccharide deacetylase</fullName>
    </submittedName>
</protein>
<name>A0A0L6CP92_9MICO</name>
<dbReference type="Gene3D" id="3.20.20.370">
    <property type="entry name" value="Glycoside hydrolase/deacetylase"/>
    <property type="match status" value="1"/>
</dbReference>
<dbReference type="GO" id="GO:0046872">
    <property type="term" value="F:metal ion binding"/>
    <property type="evidence" value="ECO:0007669"/>
    <property type="project" value="UniProtKB-KW"/>
</dbReference>
<keyword evidence="1" id="KW-0479">Metal-binding</keyword>
<keyword evidence="5" id="KW-1185">Reference proteome</keyword>
<evidence type="ECO:0000313" key="5">
    <source>
        <dbReference type="Proteomes" id="UP000037397"/>
    </source>
</evidence>
<dbReference type="InterPro" id="IPR002509">
    <property type="entry name" value="NODB_dom"/>
</dbReference>
<feature type="domain" description="NodB homology" evidence="3">
    <location>
        <begin position="1"/>
        <end position="176"/>
    </location>
</feature>
<dbReference type="PANTHER" id="PTHR10587:SF133">
    <property type="entry name" value="CHITIN DEACETYLASE 1-RELATED"/>
    <property type="match status" value="1"/>
</dbReference>
<dbReference type="PANTHER" id="PTHR10587">
    <property type="entry name" value="GLYCOSYL TRANSFERASE-RELATED"/>
    <property type="match status" value="1"/>
</dbReference>
<dbReference type="GO" id="GO:0005975">
    <property type="term" value="P:carbohydrate metabolic process"/>
    <property type="evidence" value="ECO:0007669"/>
    <property type="project" value="InterPro"/>
</dbReference>
<dbReference type="InterPro" id="IPR050248">
    <property type="entry name" value="Polysacc_deacetylase_ArnD"/>
</dbReference>
<dbReference type="AlphaFoldDB" id="A0A0L6CP92"/>
<dbReference type="SUPFAM" id="SSF88713">
    <property type="entry name" value="Glycoside hydrolase/deacetylase"/>
    <property type="match status" value="1"/>
</dbReference>
<proteinExistence type="predicted"/>
<keyword evidence="2" id="KW-0378">Hydrolase</keyword>